<feature type="region of interest" description="Disordered" evidence="1">
    <location>
        <begin position="1"/>
        <end position="51"/>
    </location>
</feature>
<feature type="compositionally biased region" description="Polar residues" evidence="1">
    <location>
        <begin position="148"/>
        <end position="170"/>
    </location>
</feature>
<comment type="caution">
    <text evidence="2">The sequence shown here is derived from an EMBL/GenBank/DDBJ whole genome shotgun (WGS) entry which is preliminary data.</text>
</comment>
<feature type="compositionally biased region" description="Basic and acidic residues" evidence="1">
    <location>
        <begin position="482"/>
        <end position="495"/>
    </location>
</feature>
<feature type="compositionally biased region" description="Basic and acidic residues" evidence="1">
    <location>
        <begin position="532"/>
        <end position="545"/>
    </location>
</feature>
<feature type="compositionally biased region" description="Basic and acidic residues" evidence="1">
    <location>
        <begin position="23"/>
        <end position="35"/>
    </location>
</feature>
<feature type="compositionally biased region" description="Basic and acidic residues" evidence="1">
    <location>
        <begin position="583"/>
        <end position="603"/>
    </location>
</feature>
<evidence type="ECO:0000313" key="3">
    <source>
        <dbReference type="Proteomes" id="UP001465976"/>
    </source>
</evidence>
<feature type="compositionally biased region" description="Basic and acidic residues" evidence="1">
    <location>
        <begin position="552"/>
        <end position="568"/>
    </location>
</feature>
<feature type="compositionally biased region" description="Basic and acidic residues" evidence="1">
    <location>
        <begin position="505"/>
        <end position="520"/>
    </location>
</feature>
<evidence type="ECO:0000256" key="1">
    <source>
        <dbReference type="SAM" id="MobiDB-lite"/>
    </source>
</evidence>
<evidence type="ECO:0000313" key="2">
    <source>
        <dbReference type="EMBL" id="KAL0578358.1"/>
    </source>
</evidence>
<name>A0ABR3FSS6_9AGAR</name>
<gene>
    <name evidence="2" type="ORF">V5O48_003636</name>
</gene>
<reference evidence="2 3" key="1">
    <citation type="submission" date="2024-02" db="EMBL/GenBank/DDBJ databases">
        <title>A draft genome for the cacao thread blight pathogen Marasmius crinis-equi.</title>
        <authorList>
            <person name="Cohen S.P."/>
            <person name="Baruah I.K."/>
            <person name="Amoako-Attah I."/>
            <person name="Bukari Y."/>
            <person name="Meinhardt L.W."/>
            <person name="Bailey B.A."/>
        </authorList>
    </citation>
    <scope>NUCLEOTIDE SEQUENCE [LARGE SCALE GENOMIC DNA]</scope>
    <source>
        <strain evidence="2 3">GH-76</strain>
    </source>
</reference>
<proteinExistence type="predicted"/>
<feature type="region of interest" description="Disordered" evidence="1">
    <location>
        <begin position="450"/>
        <end position="740"/>
    </location>
</feature>
<organism evidence="2 3">
    <name type="scientific">Marasmius crinis-equi</name>
    <dbReference type="NCBI Taxonomy" id="585013"/>
    <lineage>
        <taxon>Eukaryota</taxon>
        <taxon>Fungi</taxon>
        <taxon>Dikarya</taxon>
        <taxon>Basidiomycota</taxon>
        <taxon>Agaricomycotina</taxon>
        <taxon>Agaricomycetes</taxon>
        <taxon>Agaricomycetidae</taxon>
        <taxon>Agaricales</taxon>
        <taxon>Marasmiineae</taxon>
        <taxon>Marasmiaceae</taxon>
        <taxon>Marasmius</taxon>
    </lineage>
</organism>
<protein>
    <submittedName>
        <fullName evidence="2">Uncharacterized protein</fullName>
    </submittedName>
</protein>
<sequence>MQMITNTEKRAAMSEPRAPTPEKTVDSEQQAKEPEQQLPVPPVVPPPGKVAFTKPQAEKLRAQYPKYVANKKVITKIIEDLVKNEPLFAVPDGRSQEKWKTSIKRWFQNQKQNQKNKNKTSKAHDAGIEEVAEANDGEVGGGARNMESDASQTEVSSVKPEASTSTRSATHLTTAQTREIYKNFASFMKEAEVTTGLDEFRADPIVLQQVEIMVSAEDNNCNVITSRLWKKLKATERQQWEEKALQKVNIKGNQEAFLRGLRLMLAGCVRFGHIGKAQASVVLSFEDPDKAGEVYTKRFVECWDYEFKGLYEIEDEIDEYVKPLSEQVLADTLVQGLPLKVHYNLQHDIPQDQDGKARFPELDLDVTTLPMMKGIYLDFMCCVWRQANYEGEVDYEAILMNADQFYDSLAYPHVSIIPPNSKAPMFGLVGSELHEHHSLSGTAFEFKPAGSNEAERNDVTSDNPSNDTSAFDLPKDASASSKMHDLDPEHRRDQANEPSFVQKDANAKDQTVDHRHKDVSEQEQTIPLVNKDQQREHKEGDRRAEGAMFLDEENHQVDETQDQEEARENQPMVTLPSTAIPAPEDKEPNDRDPQIEDATKSTEETAVYQPIGALSPSDEAEGDRRVGKKRKARGGSQSEKPTKAKHAKLATENHEPKSSAFGKKTRLPAPSLILKLKPVRNGGSEEVVDGEGEGNGKGKKNYFHRLEPADKKGSVQITPKKGTVEGRVSTRGMAAKRGDQ</sequence>
<feature type="compositionally biased region" description="Basic and acidic residues" evidence="1">
    <location>
        <begin position="704"/>
        <end position="713"/>
    </location>
</feature>
<dbReference type="Proteomes" id="UP001465976">
    <property type="component" value="Unassembled WGS sequence"/>
</dbReference>
<feature type="compositionally biased region" description="Pro residues" evidence="1">
    <location>
        <begin position="39"/>
        <end position="48"/>
    </location>
</feature>
<feature type="region of interest" description="Disordered" evidence="1">
    <location>
        <begin position="132"/>
        <end position="170"/>
    </location>
</feature>
<accession>A0ABR3FSS6</accession>
<feature type="compositionally biased region" description="Polar residues" evidence="1">
    <location>
        <begin position="460"/>
        <end position="469"/>
    </location>
</feature>
<keyword evidence="3" id="KW-1185">Reference proteome</keyword>
<dbReference type="EMBL" id="JBAHYK010000103">
    <property type="protein sequence ID" value="KAL0578358.1"/>
    <property type="molecule type" value="Genomic_DNA"/>
</dbReference>